<proteinExistence type="inferred from homology"/>
<comment type="subcellular location">
    <subcellularLocation>
        <location evidence="1">Endoplasmic reticulum</location>
    </subcellularLocation>
</comment>
<evidence type="ECO:0000256" key="4">
    <source>
        <dbReference type="ARBA" id="ARBA00017468"/>
    </source>
</evidence>
<dbReference type="EMBL" id="KQ769818">
    <property type="protein sequence ID" value="OAD52817.1"/>
    <property type="molecule type" value="Genomic_DNA"/>
</dbReference>
<dbReference type="SUPFAM" id="SSF53756">
    <property type="entry name" value="UDP-Glycosyltransferase/glycogen phosphorylase"/>
    <property type="match status" value="1"/>
</dbReference>
<dbReference type="EC" id="2.4.1.141" evidence="3"/>
<keyword evidence="10" id="KW-1185">Reference proteome</keyword>
<evidence type="ECO:0000256" key="2">
    <source>
        <dbReference type="ARBA" id="ARBA00006962"/>
    </source>
</evidence>
<feature type="domain" description="Glycosyl transferase family 28 C-terminal" evidence="8">
    <location>
        <begin position="8"/>
        <end position="156"/>
    </location>
</feature>
<dbReference type="InterPro" id="IPR039042">
    <property type="entry name" value="Alg13-like"/>
</dbReference>
<comment type="similarity">
    <text evidence="2">Belongs to the glycosyltransferase 28 family.</text>
</comment>
<evidence type="ECO:0000256" key="1">
    <source>
        <dbReference type="ARBA" id="ARBA00004240"/>
    </source>
</evidence>
<gene>
    <name evidence="9" type="ORF">WN48_00230</name>
</gene>
<dbReference type="PANTHER" id="PTHR12867">
    <property type="entry name" value="GLYCOSYL TRANSFERASE-RELATED"/>
    <property type="match status" value="1"/>
</dbReference>
<name>A0A310S5M1_9HYME</name>
<dbReference type="AlphaFoldDB" id="A0A310S5M1"/>
<evidence type="ECO:0000313" key="9">
    <source>
        <dbReference type="EMBL" id="OAD52817.1"/>
    </source>
</evidence>
<dbReference type="GO" id="GO:0006488">
    <property type="term" value="P:dolichol-linked oligosaccharide biosynthetic process"/>
    <property type="evidence" value="ECO:0007669"/>
    <property type="project" value="InterPro"/>
</dbReference>
<organism evidence="9 10">
    <name type="scientific">Eufriesea mexicana</name>
    <dbReference type="NCBI Taxonomy" id="516756"/>
    <lineage>
        <taxon>Eukaryota</taxon>
        <taxon>Metazoa</taxon>
        <taxon>Ecdysozoa</taxon>
        <taxon>Arthropoda</taxon>
        <taxon>Hexapoda</taxon>
        <taxon>Insecta</taxon>
        <taxon>Pterygota</taxon>
        <taxon>Neoptera</taxon>
        <taxon>Endopterygota</taxon>
        <taxon>Hymenoptera</taxon>
        <taxon>Apocrita</taxon>
        <taxon>Aculeata</taxon>
        <taxon>Apoidea</taxon>
        <taxon>Anthophila</taxon>
        <taxon>Apidae</taxon>
        <taxon>Eufriesea</taxon>
    </lineage>
</organism>
<evidence type="ECO:0000256" key="6">
    <source>
        <dbReference type="ARBA" id="ARBA00022679"/>
    </source>
</evidence>
<evidence type="ECO:0000256" key="5">
    <source>
        <dbReference type="ARBA" id="ARBA00022676"/>
    </source>
</evidence>
<dbReference type="GO" id="GO:0004577">
    <property type="term" value="F:N-acetylglucosaminyldiphosphodolichol N-acetylglucosaminyltransferase activity"/>
    <property type="evidence" value="ECO:0007669"/>
    <property type="project" value="UniProtKB-EC"/>
</dbReference>
<evidence type="ECO:0000313" key="10">
    <source>
        <dbReference type="Proteomes" id="UP000250275"/>
    </source>
</evidence>
<protein>
    <recommendedName>
        <fullName evidence="4">UDP-N-acetylglucosamine transferase subunit ALG13</fullName>
        <ecNumber evidence="3">2.4.1.141</ecNumber>
    </recommendedName>
</protein>
<keyword evidence="7" id="KW-0256">Endoplasmic reticulum</keyword>
<keyword evidence="6 9" id="KW-0808">Transferase</keyword>
<dbReference type="InterPro" id="IPR007235">
    <property type="entry name" value="Glyco_trans_28_C"/>
</dbReference>
<dbReference type="Pfam" id="PF04101">
    <property type="entry name" value="Glyco_tran_28_C"/>
    <property type="match status" value="1"/>
</dbReference>
<dbReference type="Proteomes" id="UP000250275">
    <property type="component" value="Unassembled WGS sequence"/>
</dbReference>
<dbReference type="PANTHER" id="PTHR12867:SF6">
    <property type="entry name" value="N-ACETYLGLUCOSAMINYLDIPHOSPHODOLICHOL N-ACETYLGLUCOSAMINYLTRANSFERASE"/>
    <property type="match status" value="1"/>
</dbReference>
<evidence type="ECO:0000259" key="8">
    <source>
        <dbReference type="Pfam" id="PF04101"/>
    </source>
</evidence>
<dbReference type="OrthoDB" id="20273at2759"/>
<evidence type="ECO:0000256" key="7">
    <source>
        <dbReference type="ARBA" id="ARBA00022824"/>
    </source>
</evidence>
<accession>A0A310S5M1</accession>
<dbReference type="GO" id="GO:0005783">
    <property type="term" value="C:endoplasmic reticulum"/>
    <property type="evidence" value="ECO:0007669"/>
    <property type="project" value="UniProtKB-SubCell"/>
</dbReference>
<sequence>MSLIKKKVFVTVGTTKFDELIDTVLSSEVLKELSSKGYNDITLQIGRTLFIPDCTPRCGFINIEYFNLSRNIIEYIETTDLIISHAGAGSILDALENKKNLIVVTNENLMDNHQLELAEQLYNDKHLYYCTCRTLLNTIQIMNFAELKPLVYERSKHIAKLIDQIMGFSP</sequence>
<dbReference type="Gene3D" id="3.40.50.2000">
    <property type="entry name" value="Glycogen Phosphorylase B"/>
    <property type="match status" value="1"/>
</dbReference>
<keyword evidence="5" id="KW-0328">Glycosyltransferase</keyword>
<reference evidence="9 10" key="1">
    <citation type="submission" date="2015-07" db="EMBL/GenBank/DDBJ databases">
        <title>The genome of Eufriesea mexicana.</title>
        <authorList>
            <person name="Pan H."/>
            <person name="Kapheim K."/>
        </authorList>
    </citation>
    <scope>NUCLEOTIDE SEQUENCE [LARGE SCALE GENOMIC DNA]</scope>
    <source>
        <strain evidence="9">0111107269</strain>
        <tissue evidence="9">Whole body</tissue>
    </source>
</reference>
<evidence type="ECO:0000256" key="3">
    <source>
        <dbReference type="ARBA" id="ARBA00012614"/>
    </source>
</evidence>